<evidence type="ECO:0000313" key="3">
    <source>
        <dbReference type="Proteomes" id="UP000604737"/>
    </source>
</evidence>
<evidence type="ECO:0000313" key="2">
    <source>
        <dbReference type="EMBL" id="GHD59553.1"/>
    </source>
</evidence>
<feature type="region of interest" description="Disordered" evidence="1">
    <location>
        <begin position="1"/>
        <end position="31"/>
    </location>
</feature>
<dbReference type="EMBL" id="BMYO01000002">
    <property type="protein sequence ID" value="GHD59553.1"/>
    <property type="molecule type" value="Genomic_DNA"/>
</dbReference>
<organism evidence="2 3">
    <name type="scientific">Jeongeupia chitinilytica</name>
    <dbReference type="NCBI Taxonomy" id="1041641"/>
    <lineage>
        <taxon>Bacteria</taxon>
        <taxon>Pseudomonadati</taxon>
        <taxon>Pseudomonadota</taxon>
        <taxon>Betaproteobacteria</taxon>
        <taxon>Neisseriales</taxon>
        <taxon>Chitinibacteraceae</taxon>
        <taxon>Jeongeupia</taxon>
    </lineage>
</organism>
<accession>A0ABQ3GX77</accession>
<dbReference type="Proteomes" id="UP000604737">
    <property type="component" value="Unassembled WGS sequence"/>
</dbReference>
<proteinExistence type="predicted"/>
<gene>
    <name evidence="2" type="ORF">GCM10007350_11200</name>
</gene>
<comment type="caution">
    <text evidence="2">The sequence shown here is derived from an EMBL/GenBank/DDBJ whole genome shotgun (WGS) entry which is preliminary data.</text>
</comment>
<dbReference type="RefSeq" id="WP_189459168.1">
    <property type="nucleotide sequence ID" value="NZ_BMYO01000002.1"/>
</dbReference>
<dbReference type="InterPro" id="IPR053171">
    <property type="entry name" value="Viral_Tip_Attach_Protein"/>
</dbReference>
<evidence type="ECO:0008006" key="4">
    <source>
        <dbReference type="Google" id="ProtNLM"/>
    </source>
</evidence>
<protein>
    <recommendedName>
        <fullName evidence="4">DUF3168 domain-containing protein</fullName>
    </recommendedName>
</protein>
<dbReference type="PANTHER" id="PTHR36251">
    <property type="entry name" value="FELS-1 PROPHAGE HOST SPECIFICITY PROTEIN-RELATED"/>
    <property type="match status" value="1"/>
</dbReference>
<dbReference type="PANTHER" id="PTHR36251:SF2">
    <property type="entry name" value="GIFSY-2 PROPHAGE HOST SPECIFICITY PROTEIN J, PHAGE LAMBDA"/>
    <property type="match status" value="1"/>
</dbReference>
<sequence>MSHVSSSGVRSFPALIGAGGDDPQPAQEAPNTLRSCAYARIIDLVSEGEIGGLVSGMQSVYFDEVPVQNPDGSYNFSGVSFEFRPGTQSQ</sequence>
<keyword evidence="3" id="KW-1185">Reference proteome</keyword>
<reference evidence="3" key="1">
    <citation type="journal article" date="2019" name="Int. J. Syst. Evol. Microbiol.">
        <title>The Global Catalogue of Microorganisms (GCM) 10K type strain sequencing project: providing services to taxonomists for standard genome sequencing and annotation.</title>
        <authorList>
            <consortium name="The Broad Institute Genomics Platform"/>
            <consortium name="The Broad Institute Genome Sequencing Center for Infectious Disease"/>
            <person name="Wu L."/>
            <person name="Ma J."/>
        </authorList>
    </citation>
    <scope>NUCLEOTIDE SEQUENCE [LARGE SCALE GENOMIC DNA]</scope>
    <source>
        <strain evidence="3">KCTC 23701</strain>
    </source>
</reference>
<evidence type="ECO:0000256" key="1">
    <source>
        <dbReference type="SAM" id="MobiDB-lite"/>
    </source>
</evidence>
<name>A0ABQ3GX77_9NEIS</name>